<protein>
    <recommendedName>
        <fullName evidence="10">Auxin-responsive protein</fullName>
    </recommendedName>
</protein>
<reference evidence="13" key="2">
    <citation type="submission" date="2021-12" db="EMBL/GenBank/DDBJ databases">
        <title>Resequencing data analysis of finger millet.</title>
        <authorList>
            <person name="Hatakeyama M."/>
            <person name="Aluri S."/>
            <person name="Balachadran M.T."/>
            <person name="Sivarajan S.R."/>
            <person name="Poveda L."/>
            <person name="Shimizu-Inatsugi R."/>
            <person name="Schlapbach R."/>
            <person name="Sreeman S.M."/>
            <person name="Shimizu K.K."/>
        </authorList>
    </citation>
    <scope>NUCLEOTIDE SEQUENCE</scope>
</reference>
<comment type="subcellular location">
    <subcellularLocation>
        <location evidence="2 10">Nucleus</location>
    </subcellularLocation>
</comment>
<evidence type="ECO:0000256" key="10">
    <source>
        <dbReference type="RuleBase" id="RU004549"/>
    </source>
</evidence>
<feature type="region of interest" description="Disordered" evidence="11">
    <location>
        <begin position="59"/>
        <end position="129"/>
    </location>
</feature>
<dbReference type="InterPro" id="IPR033389">
    <property type="entry name" value="AUX/IAA_dom"/>
</dbReference>
<feature type="region of interest" description="Disordered" evidence="11">
    <location>
        <begin position="187"/>
        <end position="207"/>
    </location>
</feature>
<organism evidence="13 14">
    <name type="scientific">Eleusine coracana subsp. coracana</name>
    <dbReference type="NCBI Taxonomy" id="191504"/>
    <lineage>
        <taxon>Eukaryota</taxon>
        <taxon>Viridiplantae</taxon>
        <taxon>Streptophyta</taxon>
        <taxon>Embryophyta</taxon>
        <taxon>Tracheophyta</taxon>
        <taxon>Spermatophyta</taxon>
        <taxon>Magnoliopsida</taxon>
        <taxon>Liliopsida</taxon>
        <taxon>Poales</taxon>
        <taxon>Poaceae</taxon>
        <taxon>PACMAD clade</taxon>
        <taxon>Chloridoideae</taxon>
        <taxon>Cynodonteae</taxon>
        <taxon>Eleusininae</taxon>
        <taxon>Eleusine</taxon>
    </lineage>
</organism>
<keyword evidence="9 10" id="KW-0927">Auxin signaling pathway</keyword>
<name>A0AAV5FW55_ELECO</name>
<feature type="domain" description="PB1" evidence="12">
    <location>
        <begin position="136"/>
        <end position="249"/>
    </location>
</feature>
<reference evidence="13" key="1">
    <citation type="journal article" date="2018" name="DNA Res.">
        <title>Multiple hybrid de novo genome assembly of finger millet, an orphan allotetraploid crop.</title>
        <authorList>
            <person name="Hatakeyama M."/>
            <person name="Aluri S."/>
            <person name="Balachadran M.T."/>
            <person name="Sivarajan S.R."/>
            <person name="Patrignani A."/>
            <person name="Gruter S."/>
            <person name="Poveda L."/>
            <person name="Shimizu-Inatsugi R."/>
            <person name="Baeten J."/>
            <person name="Francoijs K.J."/>
            <person name="Nataraja K.N."/>
            <person name="Reddy Y.A.N."/>
            <person name="Phadnis S."/>
            <person name="Ravikumar R.L."/>
            <person name="Schlapbach R."/>
            <person name="Sreeman S.M."/>
            <person name="Shimizu K.K."/>
        </authorList>
    </citation>
    <scope>NUCLEOTIDE SEQUENCE</scope>
</reference>
<evidence type="ECO:0000313" key="13">
    <source>
        <dbReference type="EMBL" id="GJN39879.1"/>
    </source>
</evidence>
<feature type="region of interest" description="Disordered" evidence="11">
    <location>
        <begin position="1"/>
        <end position="30"/>
    </location>
</feature>
<evidence type="ECO:0000256" key="4">
    <source>
        <dbReference type="ARBA" id="ARBA00011726"/>
    </source>
</evidence>
<dbReference type="InterPro" id="IPR053793">
    <property type="entry name" value="PB1-like"/>
</dbReference>
<evidence type="ECO:0000256" key="11">
    <source>
        <dbReference type="SAM" id="MobiDB-lite"/>
    </source>
</evidence>
<dbReference type="GO" id="GO:0009734">
    <property type="term" value="P:auxin-activated signaling pathway"/>
    <property type="evidence" value="ECO:0007669"/>
    <property type="project" value="UniProtKB-UniRule"/>
</dbReference>
<dbReference type="Gene3D" id="3.10.20.90">
    <property type="entry name" value="Phosphatidylinositol 3-kinase Catalytic Subunit, Chain A, domain 1"/>
    <property type="match status" value="1"/>
</dbReference>
<comment type="similarity">
    <text evidence="3 10">Belongs to the Aux/IAA family.</text>
</comment>
<dbReference type="PANTHER" id="PTHR31734">
    <property type="entry name" value="AUXIN-RESPONSIVE PROTEIN IAA17"/>
    <property type="match status" value="1"/>
</dbReference>
<dbReference type="PANTHER" id="PTHR31734:SF120">
    <property type="entry name" value="AUXIN-RESPONSIVE PROTEIN IAA25"/>
    <property type="match status" value="1"/>
</dbReference>
<accession>A0AAV5FW55</accession>
<dbReference type="EMBL" id="BQKI01000098">
    <property type="protein sequence ID" value="GJN39879.1"/>
    <property type="molecule type" value="Genomic_DNA"/>
</dbReference>
<evidence type="ECO:0000256" key="2">
    <source>
        <dbReference type="ARBA" id="ARBA00004123"/>
    </source>
</evidence>
<dbReference type="InterPro" id="IPR003311">
    <property type="entry name" value="AUX_IAA"/>
</dbReference>
<dbReference type="Proteomes" id="UP001054889">
    <property type="component" value="Unassembled WGS sequence"/>
</dbReference>
<keyword evidence="14" id="KW-1185">Reference proteome</keyword>
<dbReference type="GO" id="GO:0006355">
    <property type="term" value="P:regulation of DNA-templated transcription"/>
    <property type="evidence" value="ECO:0007669"/>
    <property type="project" value="InterPro"/>
</dbReference>
<evidence type="ECO:0000256" key="8">
    <source>
        <dbReference type="ARBA" id="ARBA00023242"/>
    </source>
</evidence>
<evidence type="ECO:0000256" key="1">
    <source>
        <dbReference type="ARBA" id="ARBA00002159"/>
    </source>
</evidence>
<gene>
    <name evidence="13" type="primary">gb29029</name>
    <name evidence="13" type="ORF">PR202_gb29029</name>
</gene>
<dbReference type="GO" id="GO:0005634">
    <property type="term" value="C:nucleus"/>
    <property type="evidence" value="ECO:0007669"/>
    <property type="project" value="UniProtKB-SubCell"/>
</dbReference>
<evidence type="ECO:0000256" key="3">
    <source>
        <dbReference type="ARBA" id="ARBA00006728"/>
    </source>
</evidence>
<feature type="compositionally biased region" description="Basic and acidic residues" evidence="11">
    <location>
        <begin position="59"/>
        <end position="83"/>
    </location>
</feature>
<keyword evidence="6 10" id="KW-0805">Transcription regulation</keyword>
<dbReference type="SUPFAM" id="SSF54277">
    <property type="entry name" value="CAD &amp; PB1 domains"/>
    <property type="match status" value="1"/>
</dbReference>
<evidence type="ECO:0000313" key="14">
    <source>
        <dbReference type="Proteomes" id="UP001054889"/>
    </source>
</evidence>
<keyword evidence="7 10" id="KW-0804">Transcription</keyword>
<dbReference type="AlphaFoldDB" id="A0AAV5FW55"/>
<keyword evidence="5 10" id="KW-0678">Repressor</keyword>
<comment type="subunit">
    <text evidence="4 10">Homodimers and heterodimers.</text>
</comment>
<comment type="function">
    <text evidence="1 10">Aux/IAA proteins are short-lived transcriptional factors that function as repressors of early auxin response genes at low auxin concentrations.</text>
</comment>
<dbReference type="PROSITE" id="PS51745">
    <property type="entry name" value="PB1"/>
    <property type="match status" value="1"/>
</dbReference>
<evidence type="ECO:0000256" key="6">
    <source>
        <dbReference type="ARBA" id="ARBA00023015"/>
    </source>
</evidence>
<evidence type="ECO:0000256" key="5">
    <source>
        <dbReference type="ARBA" id="ARBA00022491"/>
    </source>
</evidence>
<evidence type="ECO:0000256" key="9">
    <source>
        <dbReference type="ARBA" id="ARBA00023294"/>
    </source>
</evidence>
<comment type="caution">
    <text evidence="13">The sequence shown here is derived from an EMBL/GenBank/DDBJ whole genome shotgun (WGS) entry which is preliminary data.</text>
</comment>
<evidence type="ECO:0000256" key="7">
    <source>
        <dbReference type="ARBA" id="ARBA00023163"/>
    </source>
</evidence>
<proteinExistence type="inferred from homology"/>
<dbReference type="Pfam" id="PF02309">
    <property type="entry name" value="AUX_IAA"/>
    <property type="match status" value="1"/>
</dbReference>
<evidence type="ECO:0000259" key="12">
    <source>
        <dbReference type="PROSITE" id="PS51745"/>
    </source>
</evidence>
<keyword evidence="8 10" id="KW-0539">Nucleus</keyword>
<sequence>MKKSSSSVAAGLKLKTEQADGGSRQGSGGVNCLELRLGISSDNGSSPWRVDPWSLAARQEKASLEKQAHQRPDECDLQRENDRTAAPSHQPVGWPPVRAFRKNLSSASKPDDGFLLSNNKEKPCSEDDDHGCERPAMFVKVNLEGCAVGRKVDLQAHRGYASLSRALQSMFHGFLLSDAQWRIASSPGNNTDKLDEDDYKEQHEQQQVETKKKTYILLYEDNEGDRMLVGDVPWELFVASVKRLYIAQDTRTRATPVS</sequence>